<keyword evidence="2" id="KW-1185">Reference proteome</keyword>
<feature type="non-terminal residue" evidence="1">
    <location>
        <position position="1"/>
    </location>
</feature>
<name>A0AAE1ATF8_9GAST</name>
<evidence type="ECO:0000313" key="1">
    <source>
        <dbReference type="EMBL" id="KAK3793659.1"/>
    </source>
</evidence>
<proteinExistence type="predicted"/>
<organism evidence="1 2">
    <name type="scientific">Elysia crispata</name>
    <name type="common">lettuce slug</name>
    <dbReference type="NCBI Taxonomy" id="231223"/>
    <lineage>
        <taxon>Eukaryota</taxon>
        <taxon>Metazoa</taxon>
        <taxon>Spiralia</taxon>
        <taxon>Lophotrochozoa</taxon>
        <taxon>Mollusca</taxon>
        <taxon>Gastropoda</taxon>
        <taxon>Heterobranchia</taxon>
        <taxon>Euthyneura</taxon>
        <taxon>Panpulmonata</taxon>
        <taxon>Sacoglossa</taxon>
        <taxon>Placobranchoidea</taxon>
        <taxon>Plakobranchidae</taxon>
        <taxon>Elysia</taxon>
    </lineage>
</organism>
<sequence length="54" mass="6314">LCREERGLTSPQLTHPSYVEKYKEASTSPQLTHPSYVEKHTRLRHRLNLLIPAM</sequence>
<reference evidence="1" key="1">
    <citation type="journal article" date="2023" name="G3 (Bethesda)">
        <title>A reference genome for the long-term kleptoplast-retaining sea slug Elysia crispata morphotype clarki.</title>
        <authorList>
            <person name="Eastman K.E."/>
            <person name="Pendleton A.L."/>
            <person name="Shaikh M.A."/>
            <person name="Suttiyut T."/>
            <person name="Ogas R."/>
            <person name="Tomko P."/>
            <person name="Gavelis G."/>
            <person name="Widhalm J.R."/>
            <person name="Wisecaver J.H."/>
        </authorList>
    </citation>
    <scope>NUCLEOTIDE SEQUENCE</scope>
    <source>
        <strain evidence="1">ECLA1</strain>
    </source>
</reference>
<accession>A0AAE1ATF8</accession>
<dbReference type="Proteomes" id="UP001283361">
    <property type="component" value="Unassembled WGS sequence"/>
</dbReference>
<dbReference type="EMBL" id="JAWDGP010001191">
    <property type="protein sequence ID" value="KAK3793659.1"/>
    <property type="molecule type" value="Genomic_DNA"/>
</dbReference>
<comment type="caution">
    <text evidence="1">The sequence shown here is derived from an EMBL/GenBank/DDBJ whole genome shotgun (WGS) entry which is preliminary data.</text>
</comment>
<evidence type="ECO:0000313" key="2">
    <source>
        <dbReference type="Proteomes" id="UP001283361"/>
    </source>
</evidence>
<gene>
    <name evidence="1" type="ORF">RRG08_067215</name>
</gene>
<protein>
    <submittedName>
        <fullName evidence="1">Uncharacterized protein</fullName>
    </submittedName>
</protein>
<dbReference type="AlphaFoldDB" id="A0AAE1ATF8"/>